<evidence type="ECO:0000313" key="1">
    <source>
        <dbReference type="EMBL" id="EYF05783.1"/>
    </source>
</evidence>
<dbReference type="EMBL" id="ASRX01000020">
    <property type="protein sequence ID" value="EYF05783.1"/>
    <property type="molecule type" value="Genomic_DNA"/>
</dbReference>
<keyword evidence="2" id="KW-1185">Reference proteome</keyword>
<comment type="caution">
    <text evidence="1">The sequence shown here is derived from an EMBL/GenBank/DDBJ whole genome shotgun (WGS) entry which is preliminary data.</text>
</comment>
<evidence type="ECO:0000313" key="2">
    <source>
        <dbReference type="Proteomes" id="UP000019678"/>
    </source>
</evidence>
<dbReference type="AlphaFoldDB" id="A0A017T933"/>
<dbReference type="Proteomes" id="UP000019678">
    <property type="component" value="Unassembled WGS sequence"/>
</dbReference>
<proteinExistence type="predicted"/>
<reference evidence="1 2" key="1">
    <citation type="submission" date="2013-05" db="EMBL/GenBank/DDBJ databases">
        <title>Genome assembly of Chondromyces apiculatus DSM 436.</title>
        <authorList>
            <person name="Sharma G."/>
            <person name="Khatri I."/>
            <person name="Kaur C."/>
            <person name="Mayilraj S."/>
            <person name="Subramanian S."/>
        </authorList>
    </citation>
    <scope>NUCLEOTIDE SEQUENCE [LARGE SCALE GENOMIC DNA]</scope>
    <source>
        <strain evidence="1 2">DSM 436</strain>
    </source>
</reference>
<organism evidence="1 2">
    <name type="scientific">Chondromyces apiculatus DSM 436</name>
    <dbReference type="NCBI Taxonomy" id="1192034"/>
    <lineage>
        <taxon>Bacteria</taxon>
        <taxon>Pseudomonadati</taxon>
        <taxon>Myxococcota</taxon>
        <taxon>Polyangia</taxon>
        <taxon>Polyangiales</taxon>
        <taxon>Polyangiaceae</taxon>
        <taxon>Chondromyces</taxon>
    </lineage>
</organism>
<dbReference type="STRING" id="1192034.CAP_2784"/>
<protein>
    <submittedName>
        <fullName evidence="1">Uncharacterized protein</fullName>
    </submittedName>
</protein>
<sequence>MGGHGRRHPRSAPCIHSASCAASIGRRIHAPAPAAPAERGAFQRFQGRTCSAGLTRVDRSGSPSPW</sequence>
<gene>
    <name evidence="1" type="ORF">CAP_2784</name>
</gene>
<accession>A0A017T933</accession>
<name>A0A017T933_9BACT</name>